<comment type="caution">
    <text evidence="2">The sequence shown here is derived from an EMBL/GenBank/DDBJ whole genome shotgun (WGS) entry which is preliminary data.</text>
</comment>
<accession>A0A258D5N2</accession>
<evidence type="ECO:0000313" key="2">
    <source>
        <dbReference type="EMBL" id="OYX03111.1"/>
    </source>
</evidence>
<feature type="region of interest" description="Disordered" evidence="1">
    <location>
        <begin position="46"/>
        <end position="67"/>
    </location>
</feature>
<proteinExistence type="predicted"/>
<protein>
    <submittedName>
        <fullName evidence="2">Uncharacterized protein</fullName>
    </submittedName>
</protein>
<organism evidence="2 3">
    <name type="scientific">Caulobacter vibrioides</name>
    <name type="common">Caulobacter crescentus</name>
    <dbReference type="NCBI Taxonomy" id="155892"/>
    <lineage>
        <taxon>Bacteria</taxon>
        <taxon>Pseudomonadati</taxon>
        <taxon>Pseudomonadota</taxon>
        <taxon>Alphaproteobacteria</taxon>
        <taxon>Caulobacterales</taxon>
        <taxon>Caulobacteraceae</taxon>
        <taxon>Caulobacter</taxon>
    </lineage>
</organism>
<gene>
    <name evidence="2" type="ORF">B7Z12_10720</name>
</gene>
<dbReference type="EMBL" id="NCDQ01000157">
    <property type="protein sequence ID" value="OYX03111.1"/>
    <property type="molecule type" value="Genomic_DNA"/>
</dbReference>
<feature type="compositionally biased region" description="Basic and acidic residues" evidence="1">
    <location>
        <begin position="46"/>
        <end position="55"/>
    </location>
</feature>
<dbReference type="AlphaFoldDB" id="A0A258D5N2"/>
<name>A0A258D5N2_CAUVI</name>
<evidence type="ECO:0000256" key="1">
    <source>
        <dbReference type="SAM" id="MobiDB-lite"/>
    </source>
</evidence>
<sequence length="67" mass="7152">MHIAGSSDLYKYLMALQQTHAAPSAADRAAADALLVGRGVRRCLGRRERPTRRGDLLGSAMAEGADQ</sequence>
<reference evidence="2 3" key="1">
    <citation type="submission" date="2017-03" db="EMBL/GenBank/DDBJ databases">
        <title>Lifting the veil on microbial sulfur biogeochemistry in mining wastewaters.</title>
        <authorList>
            <person name="Kantor R.S."/>
            <person name="Colenbrander Nelson T."/>
            <person name="Marshall S."/>
            <person name="Bennett D."/>
            <person name="Apte S."/>
            <person name="Camacho D."/>
            <person name="Thomas B.C."/>
            <person name="Warren L.A."/>
            <person name="Banfield J.F."/>
        </authorList>
    </citation>
    <scope>NUCLEOTIDE SEQUENCE [LARGE SCALE GENOMIC DNA]</scope>
    <source>
        <strain evidence="2">32-67-7</strain>
    </source>
</reference>
<evidence type="ECO:0000313" key="3">
    <source>
        <dbReference type="Proteomes" id="UP000215616"/>
    </source>
</evidence>
<dbReference type="Proteomes" id="UP000215616">
    <property type="component" value="Unassembled WGS sequence"/>
</dbReference>